<dbReference type="AlphaFoldDB" id="A0A6B8KGR2"/>
<keyword evidence="1" id="KW-0732">Signal</keyword>
<evidence type="ECO:0000313" key="3">
    <source>
        <dbReference type="Proteomes" id="UP000309061"/>
    </source>
</evidence>
<evidence type="ECO:0000256" key="1">
    <source>
        <dbReference type="SAM" id="SignalP"/>
    </source>
</evidence>
<sequence length="73" mass="8459">MLRRFAVLLAFAGALGVATQADAGCRHGRRRVADCRPHDRLVWHPELGAYTYWGWGACWNWDFRKGGWVYICY</sequence>
<accession>A0A6B8KGR2</accession>
<dbReference type="EMBL" id="CP046052">
    <property type="protein sequence ID" value="QGM45620.1"/>
    <property type="molecule type" value="Genomic_DNA"/>
</dbReference>
<feature type="signal peptide" evidence="1">
    <location>
        <begin position="1"/>
        <end position="23"/>
    </location>
</feature>
<dbReference type="Proteomes" id="UP000309061">
    <property type="component" value="Chromosome"/>
</dbReference>
<name>A0A6B8KGR2_9HYPH</name>
<dbReference type="KEGG" id="mhey:H2LOC_007855"/>
<keyword evidence="3" id="KW-1185">Reference proteome</keyword>
<evidence type="ECO:0000313" key="2">
    <source>
        <dbReference type="EMBL" id="QGM45620.1"/>
    </source>
</evidence>
<organism evidence="2 3">
    <name type="scientific">Methylocystis heyeri</name>
    <dbReference type="NCBI Taxonomy" id="391905"/>
    <lineage>
        <taxon>Bacteria</taxon>
        <taxon>Pseudomonadati</taxon>
        <taxon>Pseudomonadota</taxon>
        <taxon>Alphaproteobacteria</taxon>
        <taxon>Hyphomicrobiales</taxon>
        <taxon>Methylocystaceae</taxon>
        <taxon>Methylocystis</taxon>
    </lineage>
</organism>
<feature type="chain" id="PRO_5025463273" evidence="1">
    <location>
        <begin position="24"/>
        <end position="73"/>
    </location>
</feature>
<dbReference type="RefSeq" id="WP_136495893.1">
    <property type="nucleotide sequence ID" value="NZ_CP046052.1"/>
</dbReference>
<protein>
    <submittedName>
        <fullName evidence="2">Uncharacterized protein</fullName>
    </submittedName>
</protein>
<gene>
    <name evidence="2" type="ORF">H2LOC_007855</name>
</gene>
<reference evidence="2 3" key="1">
    <citation type="submission" date="2019-11" db="EMBL/GenBank/DDBJ databases">
        <title>The genome sequence of Methylocystis heyeri.</title>
        <authorList>
            <person name="Oshkin I.Y."/>
            <person name="Miroshnikov K."/>
            <person name="Dedysh S.N."/>
        </authorList>
    </citation>
    <scope>NUCLEOTIDE SEQUENCE [LARGE SCALE GENOMIC DNA]</scope>
    <source>
        <strain evidence="2 3">H2</strain>
    </source>
</reference>
<proteinExistence type="predicted"/>